<organism evidence="2 3">
    <name type="scientific">Actinomycetospora termitidis</name>
    <dbReference type="NCBI Taxonomy" id="3053470"/>
    <lineage>
        <taxon>Bacteria</taxon>
        <taxon>Bacillati</taxon>
        <taxon>Actinomycetota</taxon>
        <taxon>Actinomycetes</taxon>
        <taxon>Pseudonocardiales</taxon>
        <taxon>Pseudonocardiaceae</taxon>
        <taxon>Actinomycetospora</taxon>
    </lineage>
</organism>
<keyword evidence="3" id="KW-1185">Reference proteome</keyword>
<dbReference type="EMBL" id="JASVWF010000006">
    <property type="protein sequence ID" value="MDL5159255.1"/>
    <property type="molecule type" value="Genomic_DNA"/>
</dbReference>
<accession>A0ABT7MF10</accession>
<name>A0ABT7MF10_9PSEU</name>
<keyword evidence="1" id="KW-0812">Transmembrane</keyword>
<feature type="transmembrane region" description="Helical" evidence="1">
    <location>
        <begin position="69"/>
        <end position="88"/>
    </location>
</feature>
<keyword evidence="1" id="KW-1133">Transmembrane helix</keyword>
<feature type="transmembrane region" description="Helical" evidence="1">
    <location>
        <begin position="6"/>
        <end position="28"/>
    </location>
</feature>
<proteinExistence type="predicted"/>
<dbReference type="Proteomes" id="UP001231924">
    <property type="component" value="Unassembled WGS sequence"/>
</dbReference>
<evidence type="ECO:0000313" key="3">
    <source>
        <dbReference type="Proteomes" id="UP001231924"/>
    </source>
</evidence>
<evidence type="ECO:0000313" key="2">
    <source>
        <dbReference type="EMBL" id="MDL5159255.1"/>
    </source>
</evidence>
<dbReference type="RefSeq" id="WP_286055833.1">
    <property type="nucleotide sequence ID" value="NZ_JASVWF010000006.1"/>
</dbReference>
<feature type="transmembrane region" description="Helical" evidence="1">
    <location>
        <begin position="40"/>
        <end position="63"/>
    </location>
</feature>
<reference evidence="2 3" key="1">
    <citation type="submission" date="2023-06" db="EMBL/GenBank/DDBJ databases">
        <title>Actinomycetospora Odt1-22.</title>
        <authorList>
            <person name="Supong K."/>
        </authorList>
    </citation>
    <scope>NUCLEOTIDE SEQUENCE [LARGE SCALE GENOMIC DNA]</scope>
    <source>
        <strain evidence="2 3">Odt1-22</strain>
    </source>
</reference>
<evidence type="ECO:0000256" key="1">
    <source>
        <dbReference type="SAM" id="Phobius"/>
    </source>
</evidence>
<comment type="caution">
    <text evidence="2">The sequence shown here is derived from an EMBL/GenBank/DDBJ whole genome shotgun (WGS) entry which is preliminary data.</text>
</comment>
<keyword evidence="1" id="KW-0472">Membrane</keyword>
<protein>
    <submittedName>
        <fullName evidence="2">Uncharacterized protein</fullName>
    </submittedName>
</protein>
<gene>
    <name evidence="2" type="ORF">QRT03_25035</name>
</gene>
<sequence length="110" mass="11146">MNLTTWLPLGLGLLLIPPVAAVLTYRLLRRPVWAWQAFLVRGLAGVTGFLGVGAVVTIVLSLASGLPEVVGGVVAIAMGVLVAGSVCLTARGLRDPAPAVVTPPDEPAGA</sequence>